<accession>A0A8H6FV65</accession>
<gene>
    <name evidence="1" type="ORF">HO173_006587</name>
</gene>
<reference evidence="1 2" key="1">
    <citation type="journal article" date="2020" name="Genomics">
        <title>Complete, high-quality genomes from long-read metagenomic sequencing of two wolf lichen thalli reveals enigmatic genome architecture.</title>
        <authorList>
            <person name="McKenzie S.K."/>
            <person name="Walston R.F."/>
            <person name="Allen J.L."/>
        </authorList>
    </citation>
    <scope>NUCLEOTIDE SEQUENCE [LARGE SCALE GENOMIC DNA]</scope>
    <source>
        <strain evidence="1">WasteWater2</strain>
    </source>
</reference>
<dbReference type="AlphaFoldDB" id="A0A8H6FV65"/>
<dbReference type="EMBL" id="JACCJC010000025">
    <property type="protein sequence ID" value="KAF6235391.1"/>
    <property type="molecule type" value="Genomic_DNA"/>
</dbReference>
<dbReference type="Proteomes" id="UP000578531">
    <property type="component" value="Unassembled WGS sequence"/>
</dbReference>
<evidence type="ECO:0000313" key="1">
    <source>
        <dbReference type="EMBL" id="KAF6235391.1"/>
    </source>
</evidence>
<comment type="caution">
    <text evidence="1">The sequence shown here is derived from an EMBL/GenBank/DDBJ whole genome shotgun (WGS) entry which is preliminary data.</text>
</comment>
<organism evidence="1 2">
    <name type="scientific">Letharia columbiana</name>
    <dbReference type="NCBI Taxonomy" id="112416"/>
    <lineage>
        <taxon>Eukaryota</taxon>
        <taxon>Fungi</taxon>
        <taxon>Dikarya</taxon>
        <taxon>Ascomycota</taxon>
        <taxon>Pezizomycotina</taxon>
        <taxon>Lecanoromycetes</taxon>
        <taxon>OSLEUM clade</taxon>
        <taxon>Lecanoromycetidae</taxon>
        <taxon>Lecanorales</taxon>
        <taxon>Lecanorineae</taxon>
        <taxon>Parmeliaceae</taxon>
        <taxon>Letharia</taxon>
    </lineage>
</organism>
<keyword evidence="2" id="KW-1185">Reference proteome</keyword>
<proteinExistence type="predicted"/>
<protein>
    <submittedName>
        <fullName evidence="1">Uncharacterized protein</fullName>
    </submittedName>
</protein>
<evidence type="ECO:0000313" key="2">
    <source>
        <dbReference type="Proteomes" id="UP000578531"/>
    </source>
</evidence>
<name>A0A8H6FV65_9LECA</name>
<dbReference type="RefSeq" id="XP_037164762.1">
    <property type="nucleotide sequence ID" value="XM_037308496.1"/>
</dbReference>
<dbReference type="GeneID" id="59288248"/>
<sequence>MQFPRKHMAVIILSAVPHQYRVWKVNAISLDPILAQYLFSTFKLQPSTSIIHITTLSSRYLSHNTGPRESVYANTEG</sequence>